<dbReference type="PANTHER" id="PTHR42771">
    <property type="entry name" value="IRON(3+)-HYDROXAMATE IMPORT ATP-BINDING PROTEIN FHUC"/>
    <property type="match status" value="1"/>
</dbReference>
<keyword evidence="6 11" id="KW-0067">ATP-binding</keyword>
<dbReference type="PROSITE" id="PS00211">
    <property type="entry name" value="ABC_TRANSPORTER_1"/>
    <property type="match status" value="1"/>
</dbReference>
<dbReference type="GO" id="GO:0005524">
    <property type="term" value="F:ATP binding"/>
    <property type="evidence" value="ECO:0007669"/>
    <property type="project" value="UniProtKB-KW"/>
</dbReference>
<keyword evidence="7" id="KW-0408">Iron</keyword>
<comment type="caution">
    <text evidence="11">The sequence shown here is derived from an EMBL/GenBank/DDBJ whole genome shotgun (WGS) entry which is preliminary data.</text>
</comment>
<accession>A0ABT4LEK4</accession>
<dbReference type="SUPFAM" id="SSF52540">
    <property type="entry name" value="P-loop containing nucleoside triphosphate hydrolases"/>
    <property type="match status" value="1"/>
</dbReference>
<dbReference type="CDD" id="cd03214">
    <property type="entry name" value="ABC_Iron-Siderophores_B12_Hemin"/>
    <property type="match status" value="1"/>
</dbReference>
<sequence>MPSSLPEATVFSSSSPREISSISLDNVTLGYSRQPVVEGLSLNLQQGKVNILIGPNGCGKSTLLRAMAGLLKPTQGSAVLQGKELHKWPRRTLARALSFLPQAPEVPENMTIGQLVEQGRFAHRGLIRALTAEDREAVSWALEQTGLLDYRERSMRTVSGGERQRAWIATALAQQASILLLDEPTTYLDLGHQLEVLELLQELSTTQGLTIALSLHEINHALMFADSLTLLANGKLLYSGPPQELVTTGLIESTFAIRGQYLNIPGHGPLHIATSSQRRKNPLPLARTA</sequence>
<keyword evidence="3" id="KW-1003">Cell membrane</keyword>
<evidence type="ECO:0000256" key="7">
    <source>
        <dbReference type="ARBA" id="ARBA00023004"/>
    </source>
</evidence>
<evidence type="ECO:0000256" key="8">
    <source>
        <dbReference type="ARBA" id="ARBA00023065"/>
    </source>
</evidence>
<protein>
    <submittedName>
        <fullName evidence="11">ABC transporter ATP-binding protein</fullName>
    </submittedName>
</protein>
<keyword evidence="4" id="KW-0410">Iron transport</keyword>
<dbReference type="InterPro" id="IPR003439">
    <property type="entry name" value="ABC_transporter-like_ATP-bd"/>
</dbReference>
<evidence type="ECO:0000256" key="5">
    <source>
        <dbReference type="ARBA" id="ARBA00022741"/>
    </source>
</evidence>
<dbReference type="InterPro" id="IPR027417">
    <property type="entry name" value="P-loop_NTPase"/>
</dbReference>
<keyword evidence="2" id="KW-0813">Transport</keyword>
<reference evidence="11" key="1">
    <citation type="submission" date="2022-12" db="EMBL/GenBank/DDBJ databases">
        <title>Bacterial isolates from different developmental stages of Nematostella vectensis.</title>
        <authorList>
            <person name="Fraune S."/>
        </authorList>
    </citation>
    <scope>NUCLEOTIDE SEQUENCE</scope>
    <source>
        <strain evidence="11">G21630-S1</strain>
    </source>
</reference>
<evidence type="ECO:0000256" key="6">
    <source>
        <dbReference type="ARBA" id="ARBA00022840"/>
    </source>
</evidence>
<organism evidence="11 12">
    <name type="scientific">Kiloniella laminariae</name>
    <dbReference type="NCBI Taxonomy" id="454162"/>
    <lineage>
        <taxon>Bacteria</taxon>
        <taxon>Pseudomonadati</taxon>
        <taxon>Pseudomonadota</taxon>
        <taxon>Alphaproteobacteria</taxon>
        <taxon>Rhodospirillales</taxon>
        <taxon>Kiloniellaceae</taxon>
        <taxon>Kiloniella</taxon>
    </lineage>
</organism>
<name>A0ABT4LEK4_9PROT</name>
<evidence type="ECO:0000256" key="9">
    <source>
        <dbReference type="ARBA" id="ARBA00023136"/>
    </source>
</evidence>
<evidence type="ECO:0000256" key="4">
    <source>
        <dbReference type="ARBA" id="ARBA00022496"/>
    </source>
</evidence>
<evidence type="ECO:0000256" key="1">
    <source>
        <dbReference type="ARBA" id="ARBA00004202"/>
    </source>
</evidence>
<dbReference type="PANTHER" id="PTHR42771:SF2">
    <property type="entry name" value="IRON(3+)-HYDROXAMATE IMPORT ATP-BINDING PROTEIN FHUC"/>
    <property type="match status" value="1"/>
</dbReference>
<proteinExistence type="predicted"/>
<gene>
    <name evidence="11" type="ORF">O4H49_02035</name>
</gene>
<dbReference type="Gene3D" id="3.40.50.300">
    <property type="entry name" value="P-loop containing nucleotide triphosphate hydrolases"/>
    <property type="match status" value="1"/>
</dbReference>
<dbReference type="EMBL" id="JAPWGY010000001">
    <property type="protein sequence ID" value="MCZ4279538.1"/>
    <property type="molecule type" value="Genomic_DNA"/>
</dbReference>
<dbReference type="SMART" id="SM00382">
    <property type="entry name" value="AAA"/>
    <property type="match status" value="1"/>
</dbReference>
<keyword evidence="5" id="KW-0547">Nucleotide-binding</keyword>
<dbReference type="InterPro" id="IPR017871">
    <property type="entry name" value="ABC_transporter-like_CS"/>
</dbReference>
<dbReference type="Pfam" id="PF00005">
    <property type="entry name" value="ABC_tran"/>
    <property type="match status" value="1"/>
</dbReference>
<comment type="subcellular location">
    <subcellularLocation>
        <location evidence="1">Cell membrane</location>
        <topology evidence="1">Peripheral membrane protein</topology>
    </subcellularLocation>
</comment>
<keyword evidence="12" id="KW-1185">Reference proteome</keyword>
<dbReference type="Proteomes" id="UP001069802">
    <property type="component" value="Unassembled WGS sequence"/>
</dbReference>
<keyword evidence="9" id="KW-0472">Membrane</keyword>
<keyword evidence="8" id="KW-0406">Ion transport</keyword>
<dbReference type="InterPro" id="IPR051535">
    <property type="entry name" value="Siderophore_ABC-ATPase"/>
</dbReference>
<evidence type="ECO:0000313" key="11">
    <source>
        <dbReference type="EMBL" id="MCZ4279538.1"/>
    </source>
</evidence>
<dbReference type="RefSeq" id="WP_269421739.1">
    <property type="nucleotide sequence ID" value="NZ_JAPWGY010000001.1"/>
</dbReference>
<feature type="domain" description="ABC transporter" evidence="10">
    <location>
        <begin position="22"/>
        <end position="258"/>
    </location>
</feature>
<evidence type="ECO:0000259" key="10">
    <source>
        <dbReference type="PROSITE" id="PS50893"/>
    </source>
</evidence>
<evidence type="ECO:0000256" key="3">
    <source>
        <dbReference type="ARBA" id="ARBA00022475"/>
    </source>
</evidence>
<evidence type="ECO:0000256" key="2">
    <source>
        <dbReference type="ARBA" id="ARBA00022448"/>
    </source>
</evidence>
<evidence type="ECO:0000313" key="12">
    <source>
        <dbReference type="Proteomes" id="UP001069802"/>
    </source>
</evidence>
<dbReference type="InterPro" id="IPR003593">
    <property type="entry name" value="AAA+_ATPase"/>
</dbReference>
<dbReference type="PROSITE" id="PS50893">
    <property type="entry name" value="ABC_TRANSPORTER_2"/>
    <property type="match status" value="1"/>
</dbReference>